<sequence length="200" mass="22476">MVETFTLSSYPQLNDSSVGRIHVLVVIPEGARSAKKSEWSAVELSTVDPHLKQDITKLTEWSVGELYGLPSISEFMKDLGGCTQGGKLYWRLEEKQIVSIILKGWSGDEFPVTIKNMKCILMGSPGVGKSTMLCMLVFYAVFKQKKNVILYRKLMKAGQSNCLVYLGYVNDQVKYFALPQCEVSKRKKSTKRCNSNKRCG</sequence>
<dbReference type="EMBL" id="VJMH01001010">
    <property type="protein sequence ID" value="KAF0713542.1"/>
    <property type="molecule type" value="Genomic_DNA"/>
</dbReference>
<keyword evidence="1" id="KW-0472">Membrane</keyword>
<keyword evidence="1" id="KW-0812">Transmembrane</keyword>
<reference evidence="3 4" key="1">
    <citation type="submission" date="2019-03" db="EMBL/GenBank/DDBJ databases">
        <authorList>
            <person name="Gaulin E."/>
            <person name="Dumas B."/>
        </authorList>
    </citation>
    <scope>NUCLEOTIDE SEQUENCE [LARGE SCALE GENOMIC DNA]</scope>
    <source>
        <strain evidence="3">CBS 568.67</strain>
    </source>
</reference>
<evidence type="ECO:0000313" key="4">
    <source>
        <dbReference type="Proteomes" id="UP000332933"/>
    </source>
</evidence>
<evidence type="ECO:0000313" key="3">
    <source>
        <dbReference type="EMBL" id="VFT81416.1"/>
    </source>
</evidence>
<dbReference type="AlphaFoldDB" id="A0A485KB78"/>
<reference evidence="2" key="2">
    <citation type="submission" date="2019-06" db="EMBL/GenBank/DDBJ databases">
        <title>Genomics analysis of Aphanomyces spp. identifies a new class of oomycete effector associated with host adaptation.</title>
        <authorList>
            <person name="Gaulin E."/>
        </authorList>
    </citation>
    <scope>NUCLEOTIDE SEQUENCE</scope>
    <source>
        <strain evidence="2">CBS 578.67</strain>
    </source>
</reference>
<name>A0A485KB78_9STRA</name>
<proteinExistence type="predicted"/>
<feature type="transmembrane region" description="Helical" evidence="1">
    <location>
        <begin position="120"/>
        <end position="142"/>
    </location>
</feature>
<dbReference type="Proteomes" id="UP000332933">
    <property type="component" value="Unassembled WGS sequence"/>
</dbReference>
<accession>A0A485KB78</accession>
<keyword evidence="1" id="KW-1133">Transmembrane helix</keyword>
<dbReference type="InterPro" id="IPR027417">
    <property type="entry name" value="P-loop_NTPase"/>
</dbReference>
<organism evidence="3 4">
    <name type="scientific">Aphanomyces stellatus</name>
    <dbReference type="NCBI Taxonomy" id="120398"/>
    <lineage>
        <taxon>Eukaryota</taxon>
        <taxon>Sar</taxon>
        <taxon>Stramenopiles</taxon>
        <taxon>Oomycota</taxon>
        <taxon>Saprolegniomycetes</taxon>
        <taxon>Saprolegniales</taxon>
        <taxon>Verrucalvaceae</taxon>
        <taxon>Aphanomyces</taxon>
    </lineage>
</organism>
<keyword evidence="4" id="KW-1185">Reference proteome</keyword>
<evidence type="ECO:0000256" key="1">
    <source>
        <dbReference type="SAM" id="Phobius"/>
    </source>
</evidence>
<dbReference type="OrthoDB" id="164051at2759"/>
<evidence type="ECO:0000313" key="2">
    <source>
        <dbReference type="EMBL" id="KAF0713542.1"/>
    </source>
</evidence>
<dbReference type="EMBL" id="CAADRA010001010">
    <property type="protein sequence ID" value="VFT81416.1"/>
    <property type="molecule type" value="Genomic_DNA"/>
</dbReference>
<gene>
    <name evidence="3" type="primary">Aste57867_4301</name>
    <name evidence="2" type="ORF">As57867_004290</name>
    <name evidence="3" type="ORF">ASTE57867_4301</name>
</gene>
<dbReference type="SUPFAM" id="SSF52540">
    <property type="entry name" value="P-loop containing nucleoside triphosphate hydrolases"/>
    <property type="match status" value="1"/>
</dbReference>
<protein>
    <submittedName>
        <fullName evidence="3">Aste57867_4301 protein</fullName>
    </submittedName>
</protein>